<dbReference type="HOGENOM" id="CLU_2481444_0_0_11"/>
<keyword evidence="2" id="KW-1185">Reference proteome</keyword>
<protein>
    <submittedName>
        <fullName evidence="1">Uncharacterized protein</fullName>
    </submittedName>
</protein>
<dbReference type="KEGG" id="sesp:BN6_55000"/>
<dbReference type="PATRIC" id="fig|1179773.3.peg.5543"/>
<evidence type="ECO:0000313" key="2">
    <source>
        <dbReference type="Proteomes" id="UP000006281"/>
    </source>
</evidence>
<sequence length="87" mass="9249">MSDAEIVDQVPAAAHDADGWSGALVAGSLAAAGWRPGGAGEAVESEWDDFGYGHHFGWRVGGLRLVIGVRQQDEELPVQVVFRVYNA</sequence>
<dbReference type="RefSeq" id="WP_015102871.1">
    <property type="nucleotide sequence ID" value="NC_019673.1"/>
</dbReference>
<gene>
    <name evidence="1" type="ordered locus">BN6_55000</name>
</gene>
<dbReference type="EMBL" id="HE804045">
    <property type="protein sequence ID" value="CCH32759.1"/>
    <property type="molecule type" value="Genomic_DNA"/>
</dbReference>
<dbReference type="OrthoDB" id="4211179at2"/>
<organism evidence="1 2">
    <name type="scientific">Saccharothrix espanaensis (strain ATCC 51144 / DSM 44229 / JCM 9112 / NBRC 15066 / NRRL 15764)</name>
    <dbReference type="NCBI Taxonomy" id="1179773"/>
    <lineage>
        <taxon>Bacteria</taxon>
        <taxon>Bacillati</taxon>
        <taxon>Actinomycetota</taxon>
        <taxon>Actinomycetes</taxon>
        <taxon>Pseudonocardiales</taxon>
        <taxon>Pseudonocardiaceae</taxon>
        <taxon>Saccharothrix</taxon>
    </lineage>
</organism>
<reference evidence="1 2" key="1">
    <citation type="journal article" date="2012" name="BMC Genomics">
        <title>Complete genome sequence of Saccharothrix espanaensis DSM 44229T and comparison to the other completely sequenced Pseudonocardiaceae.</title>
        <authorList>
            <person name="Strobel T."/>
            <person name="Al-Dilaimi A."/>
            <person name="Blom J."/>
            <person name="Gessner A."/>
            <person name="Kalinowski J."/>
            <person name="Luzhetska M."/>
            <person name="Puhler A."/>
            <person name="Szczepanowski R."/>
            <person name="Bechthold A."/>
            <person name="Ruckert C."/>
        </authorList>
    </citation>
    <scope>NUCLEOTIDE SEQUENCE [LARGE SCALE GENOMIC DNA]</scope>
    <source>
        <strain evidence="2">ATCC 51144 / DSM 44229 / JCM 9112 / NBRC 15066 / NRRL 15764</strain>
    </source>
</reference>
<dbReference type="BioCyc" id="SESP1179773:BN6_RS26575-MONOMER"/>
<name>K0K788_SACES</name>
<evidence type="ECO:0000313" key="1">
    <source>
        <dbReference type="EMBL" id="CCH32759.1"/>
    </source>
</evidence>
<dbReference type="STRING" id="1179773.BN6_55000"/>
<dbReference type="Proteomes" id="UP000006281">
    <property type="component" value="Chromosome"/>
</dbReference>
<accession>K0K788</accession>
<proteinExistence type="predicted"/>
<dbReference type="AlphaFoldDB" id="K0K788"/>